<dbReference type="Pfam" id="PF10038">
    <property type="entry name" value="DUF2274"/>
    <property type="match status" value="1"/>
</dbReference>
<gene>
    <name evidence="1" type="ORF">GRI58_05815</name>
</gene>
<dbReference type="InterPro" id="IPR018733">
    <property type="entry name" value="DUF2274"/>
</dbReference>
<protein>
    <submittedName>
        <fullName evidence="1">DUF2274 domain-containing protein</fullName>
    </submittedName>
</protein>
<proteinExistence type="predicted"/>
<dbReference type="EMBL" id="WTYA01000003">
    <property type="protein sequence ID" value="MXP28337.1"/>
    <property type="molecule type" value="Genomic_DNA"/>
</dbReference>
<organism evidence="1 2">
    <name type="scientific">Qipengyuania algicida</name>
    <dbReference type="NCBI Taxonomy" id="1836209"/>
    <lineage>
        <taxon>Bacteria</taxon>
        <taxon>Pseudomonadati</taxon>
        <taxon>Pseudomonadota</taxon>
        <taxon>Alphaproteobacteria</taxon>
        <taxon>Sphingomonadales</taxon>
        <taxon>Erythrobacteraceae</taxon>
        <taxon>Qipengyuania</taxon>
    </lineage>
</organism>
<reference evidence="1 2" key="1">
    <citation type="submission" date="2019-12" db="EMBL/GenBank/DDBJ databases">
        <title>Genomic-based taxomic classification of the family Erythrobacteraceae.</title>
        <authorList>
            <person name="Xu L."/>
        </authorList>
    </citation>
    <scope>NUCLEOTIDE SEQUENCE [LARGE SCALE GENOMIC DNA]</scope>
    <source>
        <strain evidence="1 2">KEMB 9005-328</strain>
    </source>
</reference>
<dbReference type="RefSeq" id="WP_160752623.1">
    <property type="nucleotide sequence ID" value="NZ_WTYA01000003.1"/>
</dbReference>
<evidence type="ECO:0000313" key="2">
    <source>
        <dbReference type="Proteomes" id="UP000439780"/>
    </source>
</evidence>
<comment type="caution">
    <text evidence="1">The sequence shown here is derived from an EMBL/GenBank/DDBJ whole genome shotgun (WGS) entry which is preliminary data.</text>
</comment>
<evidence type="ECO:0000313" key="1">
    <source>
        <dbReference type="EMBL" id="MXP28337.1"/>
    </source>
</evidence>
<dbReference type="Proteomes" id="UP000439780">
    <property type="component" value="Unassembled WGS sequence"/>
</dbReference>
<dbReference type="AlphaFoldDB" id="A0A845AFU1"/>
<dbReference type="OrthoDB" id="9803810at2"/>
<keyword evidence="2" id="KW-1185">Reference proteome</keyword>
<accession>A0A845AFU1</accession>
<name>A0A845AFU1_9SPHN</name>
<sequence length="76" mass="8556">MTRLKLSDVTDEKPVRLSIEIPARLHRQLIEYAIVLNGGVAKDAPKPGDLVAPMLERFIAGDREFARARSLSRKEE</sequence>